<dbReference type="EMBL" id="GDJX01027668">
    <property type="protein sequence ID" value="JAT40268.1"/>
    <property type="molecule type" value="Transcribed_RNA"/>
</dbReference>
<dbReference type="GO" id="GO:0016874">
    <property type="term" value="F:ligase activity"/>
    <property type="evidence" value="ECO:0007669"/>
    <property type="project" value="UniProtKB-KW"/>
</dbReference>
<feature type="non-terminal residue" evidence="1">
    <location>
        <position position="1"/>
    </location>
</feature>
<evidence type="ECO:0000313" key="1">
    <source>
        <dbReference type="EMBL" id="JAT40268.1"/>
    </source>
</evidence>
<dbReference type="AlphaFoldDB" id="A0A1D1XCW2"/>
<accession>A0A1D1XCW2</accession>
<protein>
    <submittedName>
        <fullName evidence="1">Pup--protein ligase</fullName>
    </submittedName>
</protein>
<reference evidence="1" key="1">
    <citation type="submission" date="2015-07" db="EMBL/GenBank/DDBJ databases">
        <title>Transcriptome Assembly of Anthurium amnicola.</title>
        <authorList>
            <person name="Suzuki J."/>
        </authorList>
    </citation>
    <scope>NUCLEOTIDE SEQUENCE</scope>
</reference>
<name>A0A1D1XCW2_9ARAE</name>
<gene>
    <name evidence="1" type="primary">pafA_1</name>
    <name evidence="1" type="ORF">g.15962</name>
</gene>
<proteinExistence type="predicted"/>
<organism evidence="1">
    <name type="scientific">Anthurium amnicola</name>
    <dbReference type="NCBI Taxonomy" id="1678845"/>
    <lineage>
        <taxon>Eukaryota</taxon>
        <taxon>Viridiplantae</taxon>
        <taxon>Streptophyta</taxon>
        <taxon>Embryophyta</taxon>
        <taxon>Tracheophyta</taxon>
        <taxon>Spermatophyta</taxon>
        <taxon>Magnoliopsida</taxon>
        <taxon>Liliopsida</taxon>
        <taxon>Araceae</taxon>
        <taxon>Pothoideae</taxon>
        <taxon>Potheae</taxon>
        <taxon>Anthurium</taxon>
    </lineage>
</organism>
<sequence>GLGFGVRDGGRRGTFGGHCRGWTGISVVSTVGRCAFFIFGGYTIQILSNPNPFFPYPSFPLSLLSWPPLLAYPFFRPLWFLPSPAGDENPNPCTFPAAQIFSRREEHLQEELSSATSSLFGRSPSLVFALFSLHFTVSSNC</sequence>
<keyword evidence="1" id="KW-0436">Ligase</keyword>